<feature type="transmembrane region" description="Helical" evidence="5">
    <location>
        <begin position="112"/>
        <end position="133"/>
    </location>
</feature>
<proteinExistence type="inferred from homology"/>
<dbReference type="PROSITE" id="PS50835">
    <property type="entry name" value="IG_LIKE"/>
    <property type="match status" value="1"/>
</dbReference>
<dbReference type="Proteomes" id="UP000694871">
    <property type="component" value="Unplaced"/>
</dbReference>
<organism evidence="8 9">
    <name type="scientific">Gekko japonicus</name>
    <name type="common">Schlegel's Japanese gecko</name>
    <dbReference type="NCBI Taxonomy" id="146911"/>
    <lineage>
        <taxon>Eukaryota</taxon>
        <taxon>Metazoa</taxon>
        <taxon>Chordata</taxon>
        <taxon>Craniata</taxon>
        <taxon>Vertebrata</taxon>
        <taxon>Euteleostomi</taxon>
        <taxon>Lepidosauria</taxon>
        <taxon>Squamata</taxon>
        <taxon>Bifurcata</taxon>
        <taxon>Gekkota</taxon>
        <taxon>Gekkonidae</taxon>
        <taxon>Gekkoninae</taxon>
        <taxon>Gekko</taxon>
    </lineage>
</organism>
<evidence type="ECO:0000259" key="6">
    <source>
        <dbReference type="PROSITE" id="PS50104"/>
    </source>
</evidence>
<evidence type="ECO:0000256" key="5">
    <source>
        <dbReference type="SAM" id="Phobius"/>
    </source>
</evidence>
<dbReference type="SUPFAM" id="SSF48726">
    <property type="entry name" value="Immunoglobulin"/>
    <property type="match status" value="1"/>
</dbReference>
<accession>A0ABM1KR52</accession>
<dbReference type="InterPro" id="IPR013783">
    <property type="entry name" value="Ig-like_fold"/>
</dbReference>
<dbReference type="PRINTS" id="PR01537">
    <property type="entry name" value="INTRLKN1R1F"/>
</dbReference>
<dbReference type="Gene3D" id="2.60.40.10">
    <property type="entry name" value="Immunoglobulins"/>
    <property type="match status" value="1"/>
</dbReference>
<dbReference type="GeneID" id="107118381"/>
<dbReference type="SMART" id="SM00255">
    <property type="entry name" value="TIR"/>
    <property type="match status" value="1"/>
</dbReference>
<sequence length="410" mass="46403">MADLCSVLPKFLYPSNNVTLECALGSQLPLNCTVQLPFSQHCDLVLHWMKDDLRLDGATTQWFSDNATEIFISSILDVNVTTDENCGVFACVVRNSTAVFTLQKSVEAAGHLGAVLVAFFILTLLLLTSVTYVKCRLNVLLWYRNRYGDLEINDGKLYDAYVSYANATDDIKFVNFIMKPQLENRYGYKLFLDDKDVLPNSEPSADLIMNVSRCRRLIVVLSNAYLEQEWCNTNFREGLWRLLELSQRPIFVAFESQYREIAHPAIDLLKQHKSTVTLLMWRAGSMMPSSDFWKELCLALPRKMSSRGLRGDPQTHLQEDKDPMLIIHSNYLDFRGESHPEGDTGNGVRGPIFKGPPPPRMTGSAGPPFGTLEEVQLGENQRNEIDISDLGSRNYGARTDFYCLVTEDDI</sequence>
<evidence type="ECO:0000259" key="7">
    <source>
        <dbReference type="PROSITE" id="PS50835"/>
    </source>
</evidence>
<reference evidence="9" key="1">
    <citation type="submission" date="2025-08" db="UniProtKB">
        <authorList>
            <consortium name="RefSeq"/>
        </authorList>
    </citation>
    <scope>IDENTIFICATION</scope>
</reference>
<keyword evidence="2" id="KW-1015">Disulfide bond</keyword>
<name>A0ABM1KR52_GEKJA</name>
<evidence type="ECO:0000256" key="4">
    <source>
        <dbReference type="ARBA" id="ARBA00023319"/>
    </source>
</evidence>
<protein>
    <submittedName>
        <fullName evidence="9">Single Ig IL-1-related receptor</fullName>
    </submittedName>
</protein>
<evidence type="ECO:0000313" key="9">
    <source>
        <dbReference type="RefSeq" id="XP_015276189.1"/>
    </source>
</evidence>
<comment type="similarity">
    <text evidence="1">Belongs to the interleukin-1 receptor family.</text>
</comment>
<evidence type="ECO:0000256" key="3">
    <source>
        <dbReference type="ARBA" id="ARBA00023180"/>
    </source>
</evidence>
<dbReference type="InterPro" id="IPR035897">
    <property type="entry name" value="Toll_tir_struct_dom_sf"/>
</dbReference>
<dbReference type="InterPro" id="IPR015621">
    <property type="entry name" value="IL-1_rcpt_fam"/>
</dbReference>
<keyword evidence="9" id="KW-0675">Receptor</keyword>
<dbReference type="Pfam" id="PF01582">
    <property type="entry name" value="TIR"/>
    <property type="match status" value="1"/>
</dbReference>
<evidence type="ECO:0000256" key="1">
    <source>
        <dbReference type="ARBA" id="ARBA00009752"/>
    </source>
</evidence>
<keyword evidence="5" id="KW-0472">Membrane</keyword>
<dbReference type="InterPro" id="IPR007110">
    <property type="entry name" value="Ig-like_dom"/>
</dbReference>
<dbReference type="InterPro" id="IPR036179">
    <property type="entry name" value="Ig-like_dom_sf"/>
</dbReference>
<keyword evidence="4" id="KW-0393">Immunoglobulin domain</keyword>
<evidence type="ECO:0000256" key="2">
    <source>
        <dbReference type="ARBA" id="ARBA00023157"/>
    </source>
</evidence>
<dbReference type="InterPro" id="IPR000157">
    <property type="entry name" value="TIR_dom"/>
</dbReference>
<feature type="domain" description="TIR" evidence="6">
    <location>
        <begin position="156"/>
        <end position="300"/>
    </location>
</feature>
<dbReference type="PANTHER" id="PTHR11890">
    <property type="entry name" value="INTERLEUKIN-1 RECEPTOR FAMILY MEMBER"/>
    <property type="match status" value="1"/>
</dbReference>
<dbReference type="SUPFAM" id="SSF52200">
    <property type="entry name" value="Toll/Interleukin receptor TIR domain"/>
    <property type="match status" value="1"/>
</dbReference>
<gene>
    <name evidence="9" type="primary">SIGIRR</name>
</gene>
<feature type="domain" description="Ig-like" evidence="7">
    <location>
        <begin position="9"/>
        <end position="107"/>
    </location>
</feature>
<keyword evidence="5" id="KW-0812">Transmembrane</keyword>
<dbReference type="PROSITE" id="PS50104">
    <property type="entry name" value="TIR"/>
    <property type="match status" value="1"/>
</dbReference>
<dbReference type="PANTHER" id="PTHR11890:SF19">
    <property type="entry name" value="SINGLE IG IL-1-RELATED RECEPTOR"/>
    <property type="match status" value="1"/>
</dbReference>
<keyword evidence="3" id="KW-0325">Glycoprotein</keyword>
<dbReference type="RefSeq" id="XP_015276189.1">
    <property type="nucleotide sequence ID" value="XM_015420703.1"/>
</dbReference>
<evidence type="ECO:0000313" key="8">
    <source>
        <dbReference type="Proteomes" id="UP000694871"/>
    </source>
</evidence>
<dbReference type="Gene3D" id="3.40.50.10140">
    <property type="entry name" value="Toll/interleukin-1 receptor homology (TIR) domain"/>
    <property type="match status" value="1"/>
</dbReference>
<keyword evidence="5" id="KW-1133">Transmembrane helix</keyword>
<keyword evidence="8" id="KW-1185">Reference proteome</keyword>